<dbReference type="STRING" id="1076935.U4LPS9"/>
<dbReference type="PANTHER" id="PTHR21493:SF9">
    <property type="entry name" value="GOLGI TRANSPORT PROTEIN 1-RELATED"/>
    <property type="match status" value="1"/>
</dbReference>
<reference evidence="8 9" key="1">
    <citation type="journal article" date="2013" name="PLoS Genet.">
        <title>The genome and development-dependent transcriptomes of Pyronema confluens: a window into fungal evolution.</title>
        <authorList>
            <person name="Traeger S."/>
            <person name="Altegoer F."/>
            <person name="Freitag M."/>
            <person name="Gabaldon T."/>
            <person name="Kempken F."/>
            <person name="Kumar A."/>
            <person name="Marcet-Houben M."/>
            <person name="Poggeler S."/>
            <person name="Stajich J.E."/>
            <person name="Nowrousian M."/>
        </authorList>
    </citation>
    <scope>NUCLEOTIDE SEQUENCE [LARGE SCALE GENOMIC DNA]</scope>
    <source>
        <strain evidence="9">CBS 100304</strain>
        <tissue evidence="8">Vegetative mycelium</tissue>
    </source>
</reference>
<dbReference type="InterPro" id="IPR045176">
    <property type="entry name" value="Got1"/>
</dbReference>
<dbReference type="OMA" id="MWLTDAQ"/>
<evidence type="ECO:0000256" key="6">
    <source>
        <dbReference type="ARBA" id="ARBA00025799"/>
    </source>
</evidence>
<evidence type="ECO:0000256" key="3">
    <source>
        <dbReference type="ARBA" id="ARBA00022989"/>
    </source>
</evidence>
<gene>
    <name evidence="8" type="ORF">PCON_10603</name>
</gene>
<dbReference type="GO" id="GO:0006888">
    <property type="term" value="P:endoplasmic reticulum to Golgi vesicle-mediated transport"/>
    <property type="evidence" value="ECO:0007669"/>
    <property type="project" value="InterPro"/>
</dbReference>
<dbReference type="EMBL" id="HF935585">
    <property type="protein sequence ID" value="CCX31320.1"/>
    <property type="molecule type" value="Genomic_DNA"/>
</dbReference>
<proteinExistence type="inferred from homology"/>
<dbReference type="GO" id="GO:0042147">
    <property type="term" value="P:retrograde transport, endosome to Golgi"/>
    <property type="evidence" value="ECO:0007669"/>
    <property type="project" value="InterPro"/>
</dbReference>
<evidence type="ECO:0000256" key="7">
    <source>
        <dbReference type="SAM" id="Phobius"/>
    </source>
</evidence>
<evidence type="ECO:0000256" key="4">
    <source>
        <dbReference type="ARBA" id="ARBA00023034"/>
    </source>
</evidence>
<dbReference type="InterPro" id="IPR007305">
    <property type="entry name" value="Vesicle_transpt_Got1/SFT2"/>
</dbReference>
<dbReference type="PANTHER" id="PTHR21493">
    <property type="entry name" value="CGI-141-RELATED/LIPASE CONTAINING PROTEIN"/>
    <property type="match status" value="1"/>
</dbReference>
<evidence type="ECO:0000256" key="2">
    <source>
        <dbReference type="ARBA" id="ARBA00022692"/>
    </source>
</evidence>
<protein>
    <submittedName>
        <fullName evidence="8">Similar to Protein transport protein GOT1 acc. no. Q03554</fullName>
    </submittedName>
</protein>
<comment type="similarity">
    <text evidence="6">Belongs to the GOT1 family.</text>
</comment>
<keyword evidence="3 7" id="KW-1133">Transmembrane helix</keyword>
<organism evidence="8 9">
    <name type="scientific">Pyronema omphalodes (strain CBS 100304)</name>
    <name type="common">Pyronema confluens</name>
    <dbReference type="NCBI Taxonomy" id="1076935"/>
    <lineage>
        <taxon>Eukaryota</taxon>
        <taxon>Fungi</taxon>
        <taxon>Dikarya</taxon>
        <taxon>Ascomycota</taxon>
        <taxon>Pezizomycotina</taxon>
        <taxon>Pezizomycetes</taxon>
        <taxon>Pezizales</taxon>
        <taxon>Pyronemataceae</taxon>
        <taxon>Pyronema</taxon>
    </lineage>
</organism>
<evidence type="ECO:0000256" key="1">
    <source>
        <dbReference type="ARBA" id="ARBA00004653"/>
    </source>
</evidence>
<dbReference type="OrthoDB" id="204784at2759"/>
<dbReference type="eggNOG" id="KOG1743">
    <property type="taxonomic scope" value="Eukaryota"/>
</dbReference>
<keyword evidence="5 7" id="KW-0472">Membrane</keyword>
<comment type="subcellular location">
    <subcellularLocation>
        <location evidence="1">Golgi apparatus membrane</location>
        <topology evidence="1">Multi-pass membrane protein</topology>
    </subcellularLocation>
</comment>
<keyword evidence="9" id="KW-1185">Reference proteome</keyword>
<feature type="transmembrane region" description="Helical" evidence="7">
    <location>
        <begin position="35"/>
        <end position="55"/>
    </location>
</feature>
<feature type="transmembrane region" description="Helical" evidence="7">
    <location>
        <begin position="67"/>
        <end position="88"/>
    </location>
</feature>
<evidence type="ECO:0000313" key="8">
    <source>
        <dbReference type="EMBL" id="CCX31320.1"/>
    </source>
</evidence>
<keyword evidence="2 7" id="KW-0812">Transmembrane</keyword>
<evidence type="ECO:0000256" key="5">
    <source>
        <dbReference type="ARBA" id="ARBA00023136"/>
    </source>
</evidence>
<dbReference type="Pfam" id="PF04178">
    <property type="entry name" value="Got1"/>
    <property type="match status" value="1"/>
</dbReference>
<accession>U4LPS9</accession>
<dbReference type="AlphaFoldDB" id="U4LPS9"/>
<evidence type="ECO:0000313" key="9">
    <source>
        <dbReference type="Proteomes" id="UP000018144"/>
    </source>
</evidence>
<feature type="transmembrane region" description="Helical" evidence="7">
    <location>
        <begin position="9"/>
        <end position="29"/>
    </location>
</feature>
<dbReference type="Proteomes" id="UP000018144">
    <property type="component" value="Unassembled WGS sequence"/>
</dbReference>
<name>U4LPS9_PYROM</name>
<feature type="transmembrane region" description="Helical" evidence="7">
    <location>
        <begin position="100"/>
        <end position="118"/>
    </location>
</feature>
<dbReference type="GO" id="GO:0005829">
    <property type="term" value="C:cytosol"/>
    <property type="evidence" value="ECO:0007669"/>
    <property type="project" value="GOC"/>
</dbReference>
<dbReference type="GO" id="GO:0000139">
    <property type="term" value="C:Golgi membrane"/>
    <property type="evidence" value="ECO:0007669"/>
    <property type="project" value="UniProtKB-SubCell"/>
</dbReference>
<sequence>MWLSENQKFGAGFLASSLLFFLLGLTLFFDRACLSMANLLLLCGITLLMGPSRTLSFFLKKEKYQGTAFFFLGIVAILARWTIVGFILECYGLVRLFADFLGTILGFIGMVPVVGPVVERWGRRVTGSGPTLPV</sequence>
<keyword evidence="4" id="KW-0333">Golgi apparatus</keyword>